<dbReference type="InterPro" id="IPR007423">
    <property type="entry name" value="Sel_put"/>
</dbReference>
<dbReference type="Pfam" id="PF04328">
    <property type="entry name" value="Sel_put"/>
    <property type="match status" value="1"/>
</dbReference>
<dbReference type="EMBL" id="CBTJ020000042">
    <property type="protein sequence ID" value="CDI02779.1"/>
    <property type="molecule type" value="Genomic_DNA"/>
</dbReference>
<reference evidence="1" key="2">
    <citation type="submission" date="2014-03" db="EMBL/GenBank/DDBJ databases">
        <title>Candidatus Competibacter-lineage genomes retrieved from metagenomes reveal functional metabolic diversity.</title>
        <authorList>
            <person name="McIlroy S.J."/>
            <person name="Albertsen M."/>
            <person name="Andresen E.K."/>
            <person name="Saunders A.M."/>
            <person name="Kristiansen R."/>
            <person name="Stokholm-Bjerregaard M."/>
            <person name="Nielsen K.L."/>
            <person name="Nielsen P.H."/>
        </authorList>
    </citation>
    <scope>NUCLEOTIDE SEQUENCE</scope>
    <source>
        <strain evidence="1">Run_A_D11</strain>
    </source>
</reference>
<keyword evidence="2" id="KW-1185">Reference proteome</keyword>
<dbReference type="RefSeq" id="WP_048673269.1">
    <property type="nucleotide sequence ID" value="NZ_CBTJ020000042.1"/>
</dbReference>
<dbReference type="Proteomes" id="UP000035760">
    <property type="component" value="Unassembled WGS sequence"/>
</dbReference>
<evidence type="ECO:0000313" key="1">
    <source>
        <dbReference type="EMBL" id="CDI02779.1"/>
    </source>
</evidence>
<dbReference type="OrthoDB" id="9814284at2"/>
<dbReference type="PANTHER" id="PTHR38453:SF1">
    <property type="entry name" value="CYTOPLASMIC PROTEIN"/>
    <property type="match status" value="1"/>
</dbReference>
<proteinExistence type="predicted"/>
<dbReference type="PANTHER" id="PTHR38453">
    <property type="entry name" value="CYTOPLASMIC PROTEIN-RELATED"/>
    <property type="match status" value="1"/>
</dbReference>
<name>W6M809_9GAMM</name>
<dbReference type="STRING" id="1400863.BN873_350035"/>
<sequence length="85" mass="9767">MQPSTEALTSTLVCQEQQPARAAKTFSQRLAGFNQALRRIIGAPDYQAYLIRHQQIHPDVIPMNEKEFFRFAIDRRYAKAGPRCC</sequence>
<accession>W6M809</accession>
<organism evidence="1 2">
    <name type="scientific">Candidatus Competibacter denitrificans Run_A_D11</name>
    <dbReference type="NCBI Taxonomy" id="1400863"/>
    <lineage>
        <taxon>Bacteria</taxon>
        <taxon>Pseudomonadati</taxon>
        <taxon>Pseudomonadota</taxon>
        <taxon>Gammaproteobacteria</taxon>
        <taxon>Candidatus Competibacteraceae</taxon>
        <taxon>Candidatus Competibacter</taxon>
    </lineage>
</organism>
<reference evidence="1" key="1">
    <citation type="submission" date="2013-07" db="EMBL/GenBank/DDBJ databases">
        <authorList>
            <person name="McIlroy S."/>
        </authorList>
    </citation>
    <scope>NUCLEOTIDE SEQUENCE [LARGE SCALE GENOMIC DNA]</scope>
    <source>
        <strain evidence="1">Run_A_D11</strain>
    </source>
</reference>
<evidence type="ECO:0000313" key="2">
    <source>
        <dbReference type="Proteomes" id="UP000035760"/>
    </source>
</evidence>
<gene>
    <name evidence="1" type="ORF">BN873_350035</name>
</gene>
<protein>
    <recommendedName>
        <fullName evidence="3">YbdD/YjiX family protein</fullName>
    </recommendedName>
</protein>
<dbReference type="AlphaFoldDB" id="W6M809"/>
<evidence type="ECO:0008006" key="3">
    <source>
        <dbReference type="Google" id="ProtNLM"/>
    </source>
</evidence>
<comment type="caution">
    <text evidence="1">The sequence shown here is derived from an EMBL/GenBank/DDBJ whole genome shotgun (WGS) entry which is preliminary data.</text>
</comment>